<dbReference type="GeneID" id="112281689"/>
<dbReference type="AlphaFoldDB" id="A0A2K1KN33"/>
<dbReference type="STRING" id="3218.A0A2K1KN33"/>
<dbReference type="EnsemblPlants" id="Pp3c4_11900V3.1">
    <property type="protein sequence ID" value="Pp3c4_11900V3.1"/>
    <property type="gene ID" value="Pp3c4_11900"/>
</dbReference>
<keyword evidence="6 11" id="KW-0735">Signal-anchor</keyword>
<organism evidence="13">
    <name type="scientific">Physcomitrium patens</name>
    <name type="common">Spreading-leaved earth moss</name>
    <name type="synonym">Physcomitrella patens</name>
    <dbReference type="NCBI Taxonomy" id="3218"/>
    <lineage>
        <taxon>Eukaryota</taxon>
        <taxon>Viridiplantae</taxon>
        <taxon>Streptophyta</taxon>
        <taxon>Embryophyta</taxon>
        <taxon>Bryophyta</taxon>
        <taxon>Bryophytina</taxon>
        <taxon>Bryopsida</taxon>
        <taxon>Funariidae</taxon>
        <taxon>Funariales</taxon>
        <taxon>Funariaceae</taxon>
        <taxon>Physcomitrium</taxon>
    </lineage>
</organism>
<comment type="subcellular location">
    <subcellularLocation>
        <location evidence="10">Endomembrane system</location>
        <topology evidence="10">Single-pass membrane protein</topology>
    </subcellularLocation>
    <subcellularLocation>
        <location evidence="1 11">Membrane</location>
        <topology evidence="1 11">Single-pass type II membrane protein</topology>
    </subcellularLocation>
</comment>
<dbReference type="KEGG" id="ppp:112281689"/>
<feature type="region of interest" description="Disordered" evidence="12">
    <location>
        <begin position="82"/>
        <end position="108"/>
    </location>
</feature>
<evidence type="ECO:0000256" key="2">
    <source>
        <dbReference type="ARBA" id="ARBA00008361"/>
    </source>
</evidence>
<sequence length="700" mass="79252">MSKSNSRSGERGSSSTFIIRWSVFLGFLLIAIWVFIAPAPVSEQPFSAYVPTELVDKLLNTTAKKETSKESLTIHVTGEIEEHAAGGTAAGEMEDTPGLDETGLIPDTTPTQAKLIEDKEERNQTDFELNTAQSKEKKVVGSETSVVKTKTSTDSKVVVEEDGSRMRTWKLCKFEDAQDFIPCLDNEAAVIKLKFRNHYEHRERHCPSEEDLPKCLLPLPTGYKVPINWPTSRDQIWLSNVPHTQLVSYKADQNWVKISPNRQKLVFPGGGTQFKLGAKHYIDFLQMVEPELAWGKHTRVILDVGCGVASFGGYLFDENVLAMSIAPKDEHEAQVQMALERGIPAVSAVMGSQRLVFPSNVFDAVHCARCRVPWYMDDGILLLELNRVLRPGGFFLWSATPIYLKDDDNARIWRETIAVIERMSWKLVAKKNDPITKIGVAVFQKPKDNDAYNLREFDATPPFCASDDKIDAAWYVPLKACIHKIPTSDDARAKIWPADWPIRVDSTPSWLSTTETGIYGKPLAEDYQSDSDHWKRIIAKSYLQGVGIKWNSIRNVMDMKAGYGGFAAALVSQPVWVMNIIPVTEPDTLPIIYDRGLIGMYHDWCEPHSTYPRSYDLMHADHLFSSLSQNCSTVNLVQEMDRILRPDGWAIFRDTVEVLRGIEDIIKSLHWDIVLSYMQDQRNLLVTQKRFWRPEIESPN</sequence>
<keyword evidence="5 11" id="KW-0812">Transmembrane</keyword>
<evidence type="ECO:0000256" key="11">
    <source>
        <dbReference type="RuleBase" id="RU366043"/>
    </source>
</evidence>
<dbReference type="FunFam" id="3.40.50.150:FF:000043">
    <property type="entry name" value="probable methyltransferase PMT3"/>
    <property type="match status" value="1"/>
</dbReference>
<name>A0A2K1KN33_PHYPA</name>
<dbReference type="OrthoDB" id="2013972at2759"/>
<proteinExistence type="inferred from homology"/>
<evidence type="ECO:0000256" key="12">
    <source>
        <dbReference type="SAM" id="MobiDB-lite"/>
    </source>
</evidence>
<reference evidence="13 15" key="1">
    <citation type="journal article" date="2008" name="Science">
        <title>The Physcomitrella genome reveals evolutionary insights into the conquest of land by plants.</title>
        <authorList>
            <person name="Rensing S."/>
            <person name="Lang D."/>
            <person name="Zimmer A."/>
            <person name="Terry A."/>
            <person name="Salamov A."/>
            <person name="Shapiro H."/>
            <person name="Nishiyama T."/>
            <person name="Perroud P.-F."/>
            <person name="Lindquist E."/>
            <person name="Kamisugi Y."/>
            <person name="Tanahashi T."/>
            <person name="Sakakibara K."/>
            <person name="Fujita T."/>
            <person name="Oishi K."/>
            <person name="Shin-I T."/>
            <person name="Kuroki Y."/>
            <person name="Toyoda A."/>
            <person name="Suzuki Y."/>
            <person name="Hashimoto A."/>
            <person name="Yamaguchi K."/>
            <person name="Sugano A."/>
            <person name="Kohara Y."/>
            <person name="Fujiyama A."/>
            <person name="Anterola A."/>
            <person name="Aoki S."/>
            <person name="Ashton N."/>
            <person name="Barbazuk W.B."/>
            <person name="Barker E."/>
            <person name="Bennetzen J."/>
            <person name="Bezanilla M."/>
            <person name="Blankenship R."/>
            <person name="Cho S.H."/>
            <person name="Dutcher S."/>
            <person name="Estelle M."/>
            <person name="Fawcett J.A."/>
            <person name="Gundlach H."/>
            <person name="Hanada K."/>
            <person name="Heyl A."/>
            <person name="Hicks K.A."/>
            <person name="Hugh J."/>
            <person name="Lohr M."/>
            <person name="Mayer K."/>
            <person name="Melkozernov A."/>
            <person name="Murata T."/>
            <person name="Nelson D."/>
            <person name="Pils B."/>
            <person name="Prigge M."/>
            <person name="Reiss B."/>
            <person name="Renner T."/>
            <person name="Rombauts S."/>
            <person name="Rushton P."/>
            <person name="Sanderfoot A."/>
            <person name="Schween G."/>
            <person name="Shiu S.-H."/>
            <person name="Stueber K."/>
            <person name="Theodoulou F.L."/>
            <person name="Tu H."/>
            <person name="Van de Peer Y."/>
            <person name="Verrier P.J."/>
            <person name="Waters E."/>
            <person name="Wood A."/>
            <person name="Yang L."/>
            <person name="Cove D."/>
            <person name="Cuming A."/>
            <person name="Hasebe M."/>
            <person name="Lucas S."/>
            <person name="Mishler D.B."/>
            <person name="Reski R."/>
            <person name="Grigoriev I."/>
            <person name="Quatrano R.S."/>
            <person name="Boore J.L."/>
        </authorList>
    </citation>
    <scope>NUCLEOTIDE SEQUENCE [LARGE SCALE GENOMIC DNA]</scope>
    <source>
        <strain evidence="14 15">cv. Gransden 2004</strain>
    </source>
</reference>
<evidence type="ECO:0000256" key="9">
    <source>
        <dbReference type="ARBA" id="ARBA00023180"/>
    </source>
</evidence>
<dbReference type="InterPro" id="IPR004159">
    <property type="entry name" value="Put_SAM_MeTrfase"/>
</dbReference>
<dbReference type="Gramene" id="Pp3c4_11900V3.1">
    <property type="protein sequence ID" value="Pp3c4_11900V3.1"/>
    <property type="gene ID" value="Pp3c4_11900"/>
</dbReference>
<dbReference type="GO" id="GO:0008168">
    <property type="term" value="F:methyltransferase activity"/>
    <property type="evidence" value="ECO:0007669"/>
    <property type="project" value="UniProtKB-UniRule"/>
</dbReference>
<dbReference type="PaxDb" id="3218-PP1S284_9V6.1"/>
<dbReference type="EMBL" id="ABEU02000004">
    <property type="protein sequence ID" value="PNR55190.1"/>
    <property type="molecule type" value="Genomic_DNA"/>
</dbReference>
<dbReference type="RefSeq" id="XP_024374265.1">
    <property type="nucleotide sequence ID" value="XM_024518497.2"/>
</dbReference>
<dbReference type="GO" id="GO:0032259">
    <property type="term" value="P:methylation"/>
    <property type="evidence" value="ECO:0007669"/>
    <property type="project" value="UniProtKB-KW"/>
</dbReference>
<keyword evidence="8 11" id="KW-0472">Membrane</keyword>
<evidence type="ECO:0000256" key="3">
    <source>
        <dbReference type="ARBA" id="ARBA00022603"/>
    </source>
</evidence>
<dbReference type="EC" id="2.1.1.-" evidence="11"/>
<dbReference type="CDD" id="cd02440">
    <property type="entry name" value="AdoMet_MTases"/>
    <property type="match status" value="1"/>
</dbReference>
<dbReference type="InterPro" id="IPR029063">
    <property type="entry name" value="SAM-dependent_MTases_sf"/>
</dbReference>
<comment type="similarity">
    <text evidence="2 11">Belongs to the methyltransferase superfamily.</text>
</comment>
<dbReference type="Pfam" id="PF03141">
    <property type="entry name" value="Methyltransf_29"/>
    <property type="match status" value="1"/>
</dbReference>
<evidence type="ECO:0000256" key="6">
    <source>
        <dbReference type="ARBA" id="ARBA00022968"/>
    </source>
</evidence>
<protein>
    <recommendedName>
        <fullName evidence="11">Methyltransferase</fullName>
        <ecNumber evidence="11">2.1.1.-</ecNumber>
    </recommendedName>
</protein>
<reference evidence="14" key="3">
    <citation type="submission" date="2020-12" db="UniProtKB">
        <authorList>
            <consortium name="EnsemblPlants"/>
        </authorList>
    </citation>
    <scope>IDENTIFICATION</scope>
</reference>
<evidence type="ECO:0000256" key="5">
    <source>
        <dbReference type="ARBA" id="ARBA00022692"/>
    </source>
</evidence>
<dbReference type="GO" id="GO:0016020">
    <property type="term" value="C:membrane"/>
    <property type="evidence" value="ECO:0007669"/>
    <property type="project" value="UniProtKB-SubCell"/>
</dbReference>
<dbReference type="PANTHER" id="PTHR10108">
    <property type="entry name" value="SAM-DEPENDENT METHYLTRANSFERASE"/>
    <property type="match status" value="1"/>
</dbReference>
<evidence type="ECO:0000256" key="8">
    <source>
        <dbReference type="ARBA" id="ARBA00023136"/>
    </source>
</evidence>
<evidence type="ECO:0000256" key="10">
    <source>
        <dbReference type="ARBA" id="ARBA00037847"/>
    </source>
</evidence>
<keyword evidence="7 11" id="KW-1133">Transmembrane helix</keyword>
<dbReference type="GO" id="GO:0005737">
    <property type="term" value="C:cytoplasm"/>
    <property type="evidence" value="ECO:0000318"/>
    <property type="project" value="GO_Central"/>
</dbReference>
<keyword evidence="15" id="KW-1185">Reference proteome</keyword>
<dbReference type="GO" id="GO:0012505">
    <property type="term" value="C:endomembrane system"/>
    <property type="evidence" value="ECO:0007669"/>
    <property type="project" value="UniProtKB-SubCell"/>
</dbReference>
<reference evidence="13 15" key="2">
    <citation type="journal article" date="2018" name="Plant J.">
        <title>The Physcomitrella patens chromosome-scale assembly reveals moss genome structure and evolution.</title>
        <authorList>
            <person name="Lang D."/>
            <person name="Ullrich K.K."/>
            <person name="Murat F."/>
            <person name="Fuchs J."/>
            <person name="Jenkins J."/>
            <person name="Haas F.B."/>
            <person name="Piednoel M."/>
            <person name="Gundlach H."/>
            <person name="Van Bel M."/>
            <person name="Meyberg R."/>
            <person name="Vives C."/>
            <person name="Morata J."/>
            <person name="Symeonidi A."/>
            <person name="Hiss M."/>
            <person name="Muchero W."/>
            <person name="Kamisugi Y."/>
            <person name="Saleh O."/>
            <person name="Blanc G."/>
            <person name="Decker E.L."/>
            <person name="van Gessel N."/>
            <person name="Grimwood J."/>
            <person name="Hayes R.D."/>
            <person name="Graham S.W."/>
            <person name="Gunter L.E."/>
            <person name="McDaniel S.F."/>
            <person name="Hoernstein S.N.W."/>
            <person name="Larsson A."/>
            <person name="Li F.W."/>
            <person name="Perroud P.F."/>
            <person name="Phillips J."/>
            <person name="Ranjan P."/>
            <person name="Rokshar D.S."/>
            <person name="Rothfels C.J."/>
            <person name="Schneider L."/>
            <person name="Shu S."/>
            <person name="Stevenson D.W."/>
            <person name="Thummler F."/>
            <person name="Tillich M."/>
            <person name="Villarreal Aguilar J.C."/>
            <person name="Widiez T."/>
            <person name="Wong G.K."/>
            <person name="Wymore A."/>
            <person name="Zhang Y."/>
            <person name="Zimmer A.D."/>
            <person name="Quatrano R.S."/>
            <person name="Mayer K.F.X."/>
            <person name="Goodstein D."/>
            <person name="Casacuberta J.M."/>
            <person name="Vandepoele K."/>
            <person name="Reski R."/>
            <person name="Cuming A.C."/>
            <person name="Tuskan G.A."/>
            <person name="Maumus F."/>
            <person name="Salse J."/>
            <person name="Schmutz J."/>
            <person name="Rensing S.A."/>
        </authorList>
    </citation>
    <scope>NUCLEOTIDE SEQUENCE [LARGE SCALE GENOMIC DNA]</scope>
    <source>
        <strain evidence="14 15">cv. Gransden 2004</strain>
    </source>
</reference>
<dbReference type="Proteomes" id="UP000006727">
    <property type="component" value="Chromosome 4"/>
</dbReference>
<evidence type="ECO:0000313" key="13">
    <source>
        <dbReference type="EMBL" id="PNR55190.1"/>
    </source>
</evidence>
<evidence type="ECO:0000256" key="7">
    <source>
        <dbReference type="ARBA" id="ARBA00022989"/>
    </source>
</evidence>
<dbReference type="SUPFAM" id="SSF53335">
    <property type="entry name" value="S-adenosyl-L-methionine-dependent methyltransferases"/>
    <property type="match status" value="2"/>
</dbReference>
<evidence type="ECO:0000256" key="1">
    <source>
        <dbReference type="ARBA" id="ARBA00004606"/>
    </source>
</evidence>
<keyword evidence="9 11" id="KW-0325">Glycoprotein</keyword>
<gene>
    <name evidence="14" type="primary">LOC112281689</name>
    <name evidence="13" type="ORF">PHYPA_006085</name>
</gene>
<evidence type="ECO:0000313" key="14">
    <source>
        <dbReference type="EnsemblPlants" id="Pp3c4_11900V3.1"/>
    </source>
</evidence>
<evidence type="ECO:0000256" key="4">
    <source>
        <dbReference type="ARBA" id="ARBA00022679"/>
    </source>
</evidence>
<keyword evidence="4 11" id="KW-0808">Transferase</keyword>
<dbReference type="Gramene" id="Pp3c4_11900V3.2">
    <property type="protein sequence ID" value="Pp3c4_11900V3.2"/>
    <property type="gene ID" value="Pp3c4_11900"/>
</dbReference>
<keyword evidence="3 11" id="KW-0489">Methyltransferase</keyword>
<feature type="transmembrane region" description="Helical" evidence="11">
    <location>
        <begin position="21"/>
        <end position="41"/>
    </location>
</feature>
<accession>A0A2K1KN33</accession>
<evidence type="ECO:0000313" key="15">
    <source>
        <dbReference type="Proteomes" id="UP000006727"/>
    </source>
</evidence>
<dbReference type="OMA" id="ERGPWQT"/>
<dbReference type="EnsemblPlants" id="Pp3c4_11900V3.2">
    <property type="protein sequence ID" value="Pp3c4_11900V3.2"/>
    <property type="gene ID" value="Pp3c4_11900"/>
</dbReference>
<dbReference type="Gene3D" id="3.40.50.150">
    <property type="entry name" value="Vaccinia Virus protein VP39"/>
    <property type="match status" value="1"/>
</dbReference>
<dbReference type="PANTHER" id="PTHR10108:SF1077">
    <property type="entry name" value="METHYLTRANSFERASE PMT27-RELATED"/>
    <property type="match status" value="1"/>
</dbReference>
<dbReference type="FunCoup" id="A0A2K1KN33">
    <property type="interactions" value="1747"/>
</dbReference>